<name>A0A2B4SAP2_STYPI</name>
<comment type="caution">
    <text evidence="3">The sequence shown here is derived from an EMBL/GenBank/DDBJ whole genome shotgun (WGS) entry which is preliminary data.</text>
</comment>
<evidence type="ECO:0000313" key="4">
    <source>
        <dbReference type="Proteomes" id="UP000225706"/>
    </source>
</evidence>
<feature type="domain" description="ERAP1-like C-terminal" evidence="2">
    <location>
        <begin position="2"/>
        <end position="265"/>
    </location>
</feature>
<dbReference type="InterPro" id="IPR024571">
    <property type="entry name" value="ERAP1-like_C_dom"/>
</dbReference>
<dbReference type="AlphaFoldDB" id="A0A2B4SAP2"/>
<dbReference type="OrthoDB" id="10031169at2759"/>
<evidence type="ECO:0000313" key="3">
    <source>
        <dbReference type="EMBL" id="PFX25602.1"/>
    </source>
</evidence>
<dbReference type="Gene3D" id="1.25.50.20">
    <property type="match status" value="1"/>
</dbReference>
<gene>
    <name evidence="3" type="primary">Anpep</name>
    <name evidence="3" type="ORF">AWC38_SpisGene9761</name>
</gene>
<dbReference type="Pfam" id="PF11838">
    <property type="entry name" value="ERAP1_C"/>
    <property type="match status" value="1"/>
</dbReference>
<dbReference type="GO" id="GO:0070006">
    <property type="term" value="F:metalloaminopeptidase activity"/>
    <property type="evidence" value="ECO:0007669"/>
    <property type="project" value="TreeGrafter"/>
</dbReference>
<dbReference type="GO" id="GO:0043171">
    <property type="term" value="P:peptide catabolic process"/>
    <property type="evidence" value="ECO:0007669"/>
    <property type="project" value="TreeGrafter"/>
</dbReference>
<keyword evidence="4" id="KW-1185">Reference proteome</keyword>
<comment type="similarity">
    <text evidence="1">Belongs to the peptidase M1 family.</text>
</comment>
<dbReference type="GO" id="GO:0006508">
    <property type="term" value="P:proteolysis"/>
    <property type="evidence" value="ECO:0007669"/>
    <property type="project" value="TreeGrafter"/>
</dbReference>
<sequence>MANINATGFFMVNYDEENWKKLALQLRKDHKVFSPNDRAGLIHDVFTLACQGLLDPVLALNLSTYLVQERHPVPWALVRSKSKCLLGLLSKAHKLLYKNYLWHLQDHLIDLVGMEDTGTDLERFFRYDVLCEAMRSGQRKDVSERFIQLFSQLKKTPLGSLPGVGPNFRYLAFSFGVNKSSEEDWDYLWSVYQQSPFDTDRKFLMSVITSFNTKNIRLRNLLFSLDENRVRPQDSLFWIEMMGKGLGKTDDRWDFILKHWKTLARR</sequence>
<dbReference type="GO" id="GO:0016020">
    <property type="term" value="C:membrane"/>
    <property type="evidence" value="ECO:0007669"/>
    <property type="project" value="TreeGrafter"/>
</dbReference>
<keyword evidence="3" id="KW-0378">Hydrolase</keyword>
<dbReference type="GO" id="GO:0008270">
    <property type="term" value="F:zinc ion binding"/>
    <property type="evidence" value="ECO:0007669"/>
    <property type="project" value="TreeGrafter"/>
</dbReference>
<keyword evidence="3" id="KW-0645">Protease</keyword>
<evidence type="ECO:0000259" key="2">
    <source>
        <dbReference type="Pfam" id="PF11838"/>
    </source>
</evidence>
<accession>A0A2B4SAP2</accession>
<dbReference type="Proteomes" id="UP000225706">
    <property type="component" value="Unassembled WGS sequence"/>
</dbReference>
<dbReference type="GO" id="GO:0005737">
    <property type="term" value="C:cytoplasm"/>
    <property type="evidence" value="ECO:0007669"/>
    <property type="project" value="TreeGrafter"/>
</dbReference>
<dbReference type="EMBL" id="LSMT01000147">
    <property type="protein sequence ID" value="PFX25602.1"/>
    <property type="molecule type" value="Genomic_DNA"/>
</dbReference>
<dbReference type="InterPro" id="IPR050344">
    <property type="entry name" value="Peptidase_M1_aminopeptidases"/>
</dbReference>
<dbReference type="GO" id="GO:0042277">
    <property type="term" value="F:peptide binding"/>
    <property type="evidence" value="ECO:0007669"/>
    <property type="project" value="TreeGrafter"/>
</dbReference>
<evidence type="ECO:0000256" key="1">
    <source>
        <dbReference type="ARBA" id="ARBA00010136"/>
    </source>
</evidence>
<organism evidence="3 4">
    <name type="scientific">Stylophora pistillata</name>
    <name type="common">Smooth cauliflower coral</name>
    <dbReference type="NCBI Taxonomy" id="50429"/>
    <lineage>
        <taxon>Eukaryota</taxon>
        <taxon>Metazoa</taxon>
        <taxon>Cnidaria</taxon>
        <taxon>Anthozoa</taxon>
        <taxon>Hexacorallia</taxon>
        <taxon>Scleractinia</taxon>
        <taxon>Astrocoeniina</taxon>
        <taxon>Pocilloporidae</taxon>
        <taxon>Stylophora</taxon>
    </lineage>
</organism>
<dbReference type="PANTHER" id="PTHR11533:SF299">
    <property type="entry name" value="AMINOPEPTIDASE"/>
    <property type="match status" value="1"/>
</dbReference>
<dbReference type="PANTHER" id="PTHR11533">
    <property type="entry name" value="PROTEASE M1 ZINC METALLOPROTEASE"/>
    <property type="match status" value="1"/>
</dbReference>
<reference evidence="4" key="1">
    <citation type="journal article" date="2017" name="bioRxiv">
        <title>Comparative analysis of the genomes of Stylophora pistillata and Acropora digitifera provides evidence for extensive differences between species of corals.</title>
        <authorList>
            <person name="Voolstra C.R."/>
            <person name="Li Y."/>
            <person name="Liew Y.J."/>
            <person name="Baumgarten S."/>
            <person name="Zoccola D."/>
            <person name="Flot J.-F."/>
            <person name="Tambutte S."/>
            <person name="Allemand D."/>
            <person name="Aranda M."/>
        </authorList>
    </citation>
    <scope>NUCLEOTIDE SEQUENCE [LARGE SCALE GENOMIC DNA]</scope>
</reference>
<proteinExistence type="inferred from homology"/>
<protein>
    <submittedName>
        <fullName evidence="3">Aminopeptidase N</fullName>
    </submittedName>
</protein>
<keyword evidence="3" id="KW-0031">Aminopeptidase</keyword>
<dbReference type="GO" id="GO:0005615">
    <property type="term" value="C:extracellular space"/>
    <property type="evidence" value="ECO:0007669"/>
    <property type="project" value="TreeGrafter"/>
</dbReference>